<feature type="domain" description="ABC transmembrane type-1" evidence="8">
    <location>
        <begin position="98"/>
        <end position="295"/>
    </location>
</feature>
<keyword evidence="3" id="KW-1003">Cell membrane</keyword>
<gene>
    <name evidence="9" type="ORF">C7378_3424</name>
</gene>
<organism evidence="9 10">
    <name type="scientific">Acidipila rosea</name>
    <dbReference type="NCBI Taxonomy" id="768535"/>
    <lineage>
        <taxon>Bacteria</taxon>
        <taxon>Pseudomonadati</taxon>
        <taxon>Acidobacteriota</taxon>
        <taxon>Terriglobia</taxon>
        <taxon>Terriglobales</taxon>
        <taxon>Acidobacteriaceae</taxon>
        <taxon>Acidipila</taxon>
    </lineage>
</organism>
<evidence type="ECO:0000256" key="3">
    <source>
        <dbReference type="ARBA" id="ARBA00022475"/>
    </source>
</evidence>
<dbReference type="InterPro" id="IPR035906">
    <property type="entry name" value="MetI-like_sf"/>
</dbReference>
<dbReference type="EMBL" id="SMGK01000008">
    <property type="protein sequence ID" value="TCK69682.1"/>
    <property type="molecule type" value="Genomic_DNA"/>
</dbReference>
<dbReference type="InterPro" id="IPR045621">
    <property type="entry name" value="BPD_transp_1_N"/>
</dbReference>
<evidence type="ECO:0000256" key="6">
    <source>
        <dbReference type="ARBA" id="ARBA00023136"/>
    </source>
</evidence>
<comment type="similarity">
    <text evidence="7">Belongs to the binding-protein-dependent transport system permease family.</text>
</comment>
<keyword evidence="4 7" id="KW-0812">Transmembrane</keyword>
<evidence type="ECO:0000256" key="7">
    <source>
        <dbReference type="RuleBase" id="RU363032"/>
    </source>
</evidence>
<evidence type="ECO:0000256" key="2">
    <source>
        <dbReference type="ARBA" id="ARBA00022448"/>
    </source>
</evidence>
<reference evidence="9 10" key="1">
    <citation type="submission" date="2019-03" db="EMBL/GenBank/DDBJ databases">
        <title>Genomic Encyclopedia of Type Strains, Phase IV (KMG-IV): sequencing the most valuable type-strain genomes for metagenomic binning, comparative biology and taxonomic classification.</title>
        <authorList>
            <person name="Goeker M."/>
        </authorList>
    </citation>
    <scope>NUCLEOTIDE SEQUENCE [LARGE SCALE GENOMIC DNA]</scope>
    <source>
        <strain evidence="9 10">DSM 103428</strain>
    </source>
</reference>
<feature type="transmembrane region" description="Helical" evidence="7">
    <location>
        <begin position="276"/>
        <end position="302"/>
    </location>
</feature>
<comment type="subcellular location">
    <subcellularLocation>
        <location evidence="1 7">Cell membrane</location>
        <topology evidence="1 7">Multi-pass membrane protein</topology>
    </subcellularLocation>
</comment>
<evidence type="ECO:0000256" key="1">
    <source>
        <dbReference type="ARBA" id="ARBA00004651"/>
    </source>
</evidence>
<feature type="transmembrane region" description="Helical" evidence="7">
    <location>
        <begin position="139"/>
        <end position="164"/>
    </location>
</feature>
<keyword evidence="6 7" id="KW-0472">Membrane</keyword>
<name>A0A4R1KWN2_9BACT</name>
<feature type="transmembrane region" description="Helical" evidence="7">
    <location>
        <begin position="176"/>
        <end position="195"/>
    </location>
</feature>
<evidence type="ECO:0000256" key="5">
    <source>
        <dbReference type="ARBA" id="ARBA00022989"/>
    </source>
</evidence>
<feature type="transmembrane region" description="Helical" evidence="7">
    <location>
        <begin position="230"/>
        <end position="256"/>
    </location>
</feature>
<sequence length="309" mass="33580">MVKMRRYWIRKLLALPMILLVASFLIFAAVRLLPGDPARLMAGMQADQQSVNAARTRLGLDKPFAIQYGLFLRGVLHGDLGISIRSHKPVEEEIAQRFPFTLALTSVSYLFAIAVGITSGVLAALYAGSAIDHAVMVSAIAGASIANYWLALMAMNLFAVQLGWLPLLGADSWKNYILPAITLGLLPAAVIARMCRASMLEILNQDYMRTARAKGLTGAGLYIKHGLRNALIPIVTIAGMNFGSLLGGAVITETVFNWPGLGRLMVDAVRYRDYATIQGITLLTVALVTLINLIVEVMIGVLDPRIRFE</sequence>
<dbReference type="InterPro" id="IPR000515">
    <property type="entry name" value="MetI-like"/>
</dbReference>
<protein>
    <submittedName>
        <fullName evidence="9">Glutathione transport system permease protein</fullName>
    </submittedName>
</protein>
<dbReference type="Gene3D" id="1.10.3720.10">
    <property type="entry name" value="MetI-like"/>
    <property type="match status" value="1"/>
</dbReference>
<dbReference type="PANTHER" id="PTHR43163">
    <property type="entry name" value="DIPEPTIDE TRANSPORT SYSTEM PERMEASE PROTEIN DPPB-RELATED"/>
    <property type="match status" value="1"/>
</dbReference>
<evidence type="ECO:0000256" key="4">
    <source>
        <dbReference type="ARBA" id="ARBA00022692"/>
    </source>
</evidence>
<dbReference type="PROSITE" id="PS50928">
    <property type="entry name" value="ABC_TM1"/>
    <property type="match status" value="1"/>
</dbReference>
<dbReference type="GO" id="GO:0005886">
    <property type="term" value="C:plasma membrane"/>
    <property type="evidence" value="ECO:0007669"/>
    <property type="project" value="UniProtKB-SubCell"/>
</dbReference>
<accession>A0A4R1KWN2</accession>
<dbReference type="Proteomes" id="UP000295210">
    <property type="component" value="Unassembled WGS sequence"/>
</dbReference>
<dbReference type="Pfam" id="PF00528">
    <property type="entry name" value="BPD_transp_1"/>
    <property type="match status" value="1"/>
</dbReference>
<feature type="transmembrane region" description="Helical" evidence="7">
    <location>
        <begin position="107"/>
        <end position="127"/>
    </location>
</feature>
<dbReference type="AlphaFoldDB" id="A0A4R1KWN2"/>
<dbReference type="CDD" id="cd06261">
    <property type="entry name" value="TM_PBP2"/>
    <property type="match status" value="1"/>
</dbReference>
<proteinExistence type="inferred from homology"/>
<evidence type="ECO:0000259" key="8">
    <source>
        <dbReference type="PROSITE" id="PS50928"/>
    </source>
</evidence>
<dbReference type="PANTHER" id="PTHR43163:SF6">
    <property type="entry name" value="DIPEPTIDE TRANSPORT SYSTEM PERMEASE PROTEIN DPPB-RELATED"/>
    <property type="match status" value="1"/>
</dbReference>
<evidence type="ECO:0000313" key="9">
    <source>
        <dbReference type="EMBL" id="TCK69682.1"/>
    </source>
</evidence>
<feature type="transmembrane region" description="Helical" evidence="7">
    <location>
        <begin position="12"/>
        <end position="33"/>
    </location>
</feature>
<comment type="caution">
    <text evidence="9">The sequence shown here is derived from an EMBL/GenBank/DDBJ whole genome shotgun (WGS) entry which is preliminary data.</text>
</comment>
<keyword evidence="5 7" id="KW-1133">Transmembrane helix</keyword>
<keyword evidence="10" id="KW-1185">Reference proteome</keyword>
<dbReference type="SUPFAM" id="SSF161098">
    <property type="entry name" value="MetI-like"/>
    <property type="match status" value="1"/>
</dbReference>
<dbReference type="GO" id="GO:0055085">
    <property type="term" value="P:transmembrane transport"/>
    <property type="evidence" value="ECO:0007669"/>
    <property type="project" value="InterPro"/>
</dbReference>
<dbReference type="Pfam" id="PF19300">
    <property type="entry name" value="BPD_transp_1_N"/>
    <property type="match status" value="1"/>
</dbReference>
<evidence type="ECO:0000313" key="10">
    <source>
        <dbReference type="Proteomes" id="UP000295210"/>
    </source>
</evidence>
<keyword evidence="2 7" id="KW-0813">Transport</keyword>